<name>A0A022KX95_9MICO</name>
<dbReference type="NCBIfam" id="TIGR03085">
    <property type="entry name" value="TIGR03085 family metal-binding protein"/>
    <property type="match status" value="1"/>
</dbReference>
<dbReference type="InterPro" id="IPR017517">
    <property type="entry name" value="Maleyloyr_isom"/>
</dbReference>
<dbReference type="InterPro" id="IPR034660">
    <property type="entry name" value="DinB/YfiT-like"/>
</dbReference>
<dbReference type="SUPFAM" id="SSF109854">
    <property type="entry name" value="DinB/YfiT-like putative metalloenzymes"/>
    <property type="match status" value="1"/>
</dbReference>
<dbReference type="STRING" id="1249481.D641_0104370"/>
<dbReference type="Proteomes" id="UP000019754">
    <property type="component" value="Unassembled WGS sequence"/>
</dbReference>
<reference evidence="1 2" key="1">
    <citation type="journal article" date="2013" name="Genome Announc.">
        <title>Draft genome sequence of an Actinobacterium, Brachybacterium muris strain UCD-AY4.</title>
        <authorList>
            <person name="Lo J.R."/>
            <person name="Lang J.M."/>
            <person name="Darling A.E."/>
            <person name="Eisen J.A."/>
            <person name="Coil D.A."/>
        </authorList>
    </citation>
    <scope>NUCLEOTIDE SEQUENCE [LARGE SCALE GENOMIC DNA]</scope>
    <source>
        <strain evidence="1 2">UCD-AY4</strain>
    </source>
</reference>
<protein>
    <submittedName>
        <fullName evidence="1">Uncharacterized protein</fullName>
    </submittedName>
</protein>
<accession>A0A022KX95</accession>
<dbReference type="AlphaFoldDB" id="A0A022KX95"/>
<dbReference type="EMBL" id="AORC01000004">
    <property type="protein sequence ID" value="EYT50506.1"/>
    <property type="molecule type" value="Genomic_DNA"/>
</dbReference>
<evidence type="ECO:0000313" key="1">
    <source>
        <dbReference type="EMBL" id="EYT50506.1"/>
    </source>
</evidence>
<dbReference type="NCBIfam" id="TIGR03083">
    <property type="entry name" value="maleylpyruvate isomerase family mycothiol-dependent enzyme"/>
    <property type="match status" value="1"/>
</dbReference>
<dbReference type="RefSeq" id="WP_017822586.1">
    <property type="nucleotide sequence ID" value="NZ_AORC01000004.1"/>
</dbReference>
<evidence type="ECO:0000313" key="2">
    <source>
        <dbReference type="Proteomes" id="UP000019754"/>
    </source>
</evidence>
<gene>
    <name evidence="1" type="ORF">D641_0104370</name>
</gene>
<dbReference type="HOGENOM" id="CLU_1287934_0_0_11"/>
<proteinExistence type="predicted"/>
<organism evidence="1 2">
    <name type="scientific">Brachybacterium muris UCD-AY4</name>
    <dbReference type="NCBI Taxonomy" id="1249481"/>
    <lineage>
        <taxon>Bacteria</taxon>
        <taxon>Bacillati</taxon>
        <taxon>Actinomycetota</taxon>
        <taxon>Actinomycetes</taxon>
        <taxon>Micrococcales</taxon>
        <taxon>Dermabacteraceae</taxon>
        <taxon>Brachybacterium</taxon>
    </lineage>
</organism>
<sequence>MSDTRAVSLVQRERAALADALEAGGPTAPTVLPGWEAADLLEHLLLREQRPDLMIGPKLPVPPLARKAQEGLEGLRALPWADRVEKFRSGPQKLSPVRVLDGLMNTIEYYIHHEDVRRAQPDWEPRTLSAEDQAELFTALKRMGRMLVRADVEITLMSPQGSIRIPAKKTSRGAVSVQGNPSELVLWTFGRDDAQVSVQGEDSAIRALENAKRGV</sequence>
<keyword evidence="2" id="KW-1185">Reference proteome</keyword>
<comment type="caution">
    <text evidence="1">The sequence shown here is derived from an EMBL/GenBank/DDBJ whole genome shotgun (WGS) entry which is preliminary data.</text>
</comment>
<dbReference type="InterPro" id="IPR017519">
    <property type="entry name" value="CHP03085"/>
</dbReference>